<evidence type="ECO:0000313" key="3">
    <source>
        <dbReference type="Proteomes" id="UP000634136"/>
    </source>
</evidence>
<accession>A0A834SWZ5</accession>
<feature type="region of interest" description="Disordered" evidence="1">
    <location>
        <begin position="111"/>
        <end position="169"/>
    </location>
</feature>
<sequence>MEANVIDVQPPMTEQEVCRYFLRSLKDHLCDFMLFVPFEDLSQLFTIGEDIDFETQEGHMAPLIGNVPYLPPLPEYQKPIKLLNVPTIPSTCSPSSSTSCISIHPYEPHLSPSNTVVNQAEGTRQKHTQNAKEAPAESYHNERRRPPGSATPKFCERAPAPSNSVVSAI</sequence>
<protein>
    <submittedName>
        <fullName evidence="2">Uncharacterized protein</fullName>
    </submittedName>
</protein>
<proteinExistence type="predicted"/>
<reference evidence="2" key="1">
    <citation type="submission" date="2020-09" db="EMBL/GenBank/DDBJ databases">
        <title>Genome-Enabled Discovery of Anthraquinone Biosynthesis in Senna tora.</title>
        <authorList>
            <person name="Kang S.-H."/>
            <person name="Pandey R.P."/>
            <person name="Lee C.-M."/>
            <person name="Sim J.-S."/>
            <person name="Jeong J.-T."/>
            <person name="Choi B.-S."/>
            <person name="Jung M."/>
            <person name="Ginzburg D."/>
            <person name="Zhao K."/>
            <person name="Won S.Y."/>
            <person name="Oh T.-J."/>
            <person name="Yu Y."/>
            <person name="Kim N.-H."/>
            <person name="Lee O.R."/>
            <person name="Lee T.-H."/>
            <person name="Bashyal P."/>
            <person name="Kim T.-S."/>
            <person name="Lee W.-H."/>
            <person name="Kawkins C."/>
            <person name="Kim C.-K."/>
            <person name="Kim J.S."/>
            <person name="Ahn B.O."/>
            <person name="Rhee S.Y."/>
            <person name="Sohng J.K."/>
        </authorList>
    </citation>
    <scope>NUCLEOTIDE SEQUENCE</scope>
    <source>
        <tissue evidence="2">Leaf</tissue>
    </source>
</reference>
<feature type="compositionally biased region" description="Polar residues" evidence="1">
    <location>
        <begin position="111"/>
        <end position="122"/>
    </location>
</feature>
<keyword evidence="3" id="KW-1185">Reference proteome</keyword>
<evidence type="ECO:0000256" key="1">
    <source>
        <dbReference type="SAM" id="MobiDB-lite"/>
    </source>
</evidence>
<name>A0A834SWZ5_9FABA</name>
<organism evidence="2 3">
    <name type="scientific">Senna tora</name>
    <dbReference type="NCBI Taxonomy" id="362788"/>
    <lineage>
        <taxon>Eukaryota</taxon>
        <taxon>Viridiplantae</taxon>
        <taxon>Streptophyta</taxon>
        <taxon>Embryophyta</taxon>
        <taxon>Tracheophyta</taxon>
        <taxon>Spermatophyta</taxon>
        <taxon>Magnoliopsida</taxon>
        <taxon>eudicotyledons</taxon>
        <taxon>Gunneridae</taxon>
        <taxon>Pentapetalae</taxon>
        <taxon>rosids</taxon>
        <taxon>fabids</taxon>
        <taxon>Fabales</taxon>
        <taxon>Fabaceae</taxon>
        <taxon>Caesalpinioideae</taxon>
        <taxon>Cassia clade</taxon>
        <taxon>Senna</taxon>
    </lineage>
</organism>
<comment type="caution">
    <text evidence="2">The sequence shown here is derived from an EMBL/GenBank/DDBJ whole genome shotgun (WGS) entry which is preliminary data.</text>
</comment>
<gene>
    <name evidence="2" type="ORF">G2W53_037103</name>
</gene>
<evidence type="ECO:0000313" key="2">
    <source>
        <dbReference type="EMBL" id="KAF7810360.1"/>
    </source>
</evidence>
<dbReference type="OrthoDB" id="1750196at2759"/>
<dbReference type="AlphaFoldDB" id="A0A834SWZ5"/>
<dbReference type="Proteomes" id="UP000634136">
    <property type="component" value="Unassembled WGS sequence"/>
</dbReference>
<dbReference type="EMBL" id="JAAIUW010000011">
    <property type="protein sequence ID" value="KAF7810360.1"/>
    <property type="molecule type" value="Genomic_DNA"/>
</dbReference>